<dbReference type="InterPro" id="IPR021109">
    <property type="entry name" value="Peptidase_aspartic_dom_sf"/>
</dbReference>
<dbReference type="EMBL" id="QXDF01000003">
    <property type="protein sequence ID" value="RIA47449.1"/>
    <property type="molecule type" value="Genomic_DNA"/>
</dbReference>
<dbReference type="Proteomes" id="UP000266273">
    <property type="component" value="Unassembled WGS sequence"/>
</dbReference>
<evidence type="ECO:0000313" key="3">
    <source>
        <dbReference type="Proteomes" id="UP000266273"/>
    </source>
</evidence>
<proteinExistence type="predicted"/>
<name>A0A397PHU2_9HYPH</name>
<protein>
    <submittedName>
        <fullName evidence="2">Aspartyl protease family protein</fullName>
    </submittedName>
</protein>
<organism evidence="2 3">
    <name type="scientific">Dichotomicrobium thermohalophilum</name>
    <dbReference type="NCBI Taxonomy" id="933063"/>
    <lineage>
        <taxon>Bacteria</taxon>
        <taxon>Pseudomonadati</taxon>
        <taxon>Pseudomonadota</taxon>
        <taxon>Alphaproteobacteria</taxon>
        <taxon>Hyphomicrobiales</taxon>
        <taxon>Hyphomicrobiaceae</taxon>
        <taxon>Dichotomicrobium</taxon>
    </lineage>
</organism>
<dbReference type="NCBIfam" id="TIGR02281">
    <property type="entry name" value="clan_AA_DTGA"/>
    <property type="match status" value="1"/>
</dbReference>
<accession>A0A397PHU2</accession>
<dbReference type="RefSeq" id="WP_119062316.1">
    <property type="nucleotide sequence ID" value="NZ_QXDF01000003.1"/>
</dbReference>
<dbReference type="OrthoDB" id="7595324at2"/>
<sequence>MRRFPGACSVAPALAGIFAALASYHYFEPAHQNLSVAQVRPDPTWQAEVVRAESDESQASDSQPDRSVTLKANALGHFSVTADINGMPVEMMTDTGATYVALTFKTALSLGLQPSELPFIKKTETANGTTAVAPVVLDEVRIGEIVVRHVDAVVTAPGRLRQNLLGMSFINRLSRFEMSGQQLTLTQ</sequence>
<dbReference type="CDD" id="cd05483">
    <property type="entry name" value="retropepsin_like_bacteria"/>
    <property type="match status" value="1"/>
</dbReference>
<dbReference type="GO" id="GO:0006508">
    <property type="term" value="P:proteolysis"/>
    <property type="evidence" value="ECO:0007669"/>
    <property type="project" value="UniProtKB-KW"/>
</dbReference>
<keyword evidence="2" id="KW-0645">Protease</keyword>
<keyword evidence="1" id="KW-0732">Signal</keyword>
<feature type="signal peptide" evidence="1">
    <location>
        <begin position="1"/>
        <end position="22"/>
    </location>
</feature>
<keyword evidence="2" id="KW-0378">Hydrolase</keyword>
<dbReference type="Pfam" id="PF13975">
    <property type="entry name" value="gag-asp_proteas"/>
    <property type="match status" value="1"/>
</dbReference>
<feature type="chain" id="PRO_5017347691" evidence="1">
    <location>
        <begin position="23"/>
        <end position="187"/>
    </location>
</feature>
<reference evidence="2 3" key="1">
    <citation type="submission" date="2018-08" db="EMBL/GenBank/DDBJ databases">
        <title>Genomic Encyclopedia of Archaeal and Bacterial Type Strains, Phase II (KMG-II): from individual species to whole genera.</title>
        <authorList>
            <person name="Goeker M."/>
        </authorList>
    </citation>
    <scope>NUCLEOTIDE SEQUENCE [LARGE SCALE GENOMIC DNA]</scope>
    <source>
        <strain evidence="2 3">DSM 5002</strain>
    </source>
</reference>
<dbReference type="InterPro" id="IPR011969">
    <property type="entry name" value="Clan_AA_Asp_peptidase_C"/>
</dbReference>
<evidence type="ECO:0000256" key="1">
    <source>
        <dbReference type="SAM" id="SignalP"/>
    </source>
</evidence>
<evidence type="ECO:0000313" key="2">
    <source>
        <dbReference type="EMBL" id="RIA47449.1"/>
    </source>
</evidence>
<dbReference type="GO" id="GO:0008233">
    <property type="term" value="F:peptidase activity"/>
    <property type="evidence" value="ECO:0007669"/>
    <property type="project" value="UniProtKB-KW"/>
</dbReference>
<comment type="caution">
    <text evidence="2">The sequence shown here is derived from an EMBL/GenBank/DDBJ whole genome shotgun (WGS) entry which is preliminary data.</text>
</comment>
<gene>
    <name evidence="2" type="ORF">BXY53_2529</name>
</gene>
<keyword evidence="3" id="KW-1185">Reference proteome</keyword>
<dbReference type="SUPFAM" id="SSF50630">
    <property type="entry name" value="Acid proteases"/>
    <property type="match status" value="1"/>
</dbReference>
<dbReference type="InterPro" id="IPR034122">
    <property type="entry name" value="Retropepsin-like_bacterial"/>
</dbReference>
<dbReference type="AlphaFoldDB" id="A0A397PHU2"/>
<dbReference type="Gene3D" id="2.40.70.10">
    <property type="entry name" value="Acid Proteases"/>
    <property type="match status" value="1"/>
</dbReference>